<dbReference type="SUPFAM" id="SSF140500">
    <property type="entry name" value="BAS1536-like"/>
    <property type="match status" value="1"/>
</dbReference>
<organism evidence="1 2">
    <name type="scientific">Paenibacillus xylanivorans</name>
    <dbReference type="NCBI Taxonomy" id="1705561"/>
    <lineage>
        <taxon>Bacteria</taxon>
        <taxon>Bacillati</taxon>
        <taxon>Bacillota</taxon>
        <taxon>Bacilli</taxon>
        <taxon>Bacillales</taxon>
        <taxon>Paenibacillaceae</taxon>
        <taxon>Paenibacillus</taxon>
    </lineage>
</organism>
<name>A0A0N0UHD1_9BACL</name>
<evidence type="ECO:0008006" key="3">
    <source>
        <dbReference type="Google" id="ProtNLM"/>
    </source>
</evidence>
<proteinExistence type="predicted"/>
<dbReference type="GO" id="GO:0046983">
    <property type="term" value="F:protein dimerization activity"/>
    <property type="evidence" value="ECO:0007669"/>
    <property type="project" value="InterPro"/>
</dbReference>
<evidence type="ECO:0000313" key="2">
    <source>
        <dbReference type="Proteomes" id="UP000037688"/>
    </source>
</evidence>
<dbReference type="Gene3D" id="4.10.280.10">
    <property type="entry name" value="Helix-loop-helix DNA-binding domain"/>
    <property type="match status" value="1"/>
</dbReference>
<dbReference type="EMBL" id="LITU01000070">
    <property type="protein sequence ID" value="KOY14641.1"/>
    <property type="molecule type" value="Genomic_DNA"/>
</dbReference>
<comment type="caution">
    <text evidence="1">The sequence shown here is derived from an EMBL/GenBank/DDBJ whole genome shotgun (WGS) entry which is preliminary data.</text>
</comment>
<keyword evidence="2" id="KW-1185">Reference proteome</keyword>
<dbReference type="Proteomes" id="UP000037688">
    <property type="component" value="Unassembled WGS sequence"/>
</dbReference>
<accession>A0A0N0UHD1</accession>
<evidence type="ECO:0000313" key="1">
    <source>
        <dbReference type="EMBL" id="KOY14641.1"/>
    </source>
</evidence>
<gene>
    <name evidence="1" type="ORF">AMS66_22135</name>
</gene>
<dbReference type="Pfam" id="PF09388">
    <property type="entry name" value="SpoOE-like"/>
    <property type="match status" value="1"/>
</dbReference>
<dbReference type="AlphaFoldDB" id="A0A0N0UHD1"/>
<reference evidence="1 2" key="1">
    <citation type="submission" date="2015-08" db="EMBL/GenBank/DDBJ databases">
        <title>Draft genome sequence of cellulolytic and xylanolytic Paenibacillus sp. A59, isolated from a decaying forest soil from Patagonia, Argentina.</title>
        <authorList>
            <person name="Ghio S."/>
            <person name="Caceres A.M."/>
            <person name="Talia P."/>
            <person name="Grasso D."/>
            <person name="Campos E."/>
        </authorList>
    </citation>
    <scope>NUCLEOTIDE SEQUENCE [LARGE SCALE GENOMIC DNA]</scope>
    <source>
        <strain evidence="1 2">A59</strain>
    </source>
</reference>
<dbReference type="GO" id="GO:0043937">
    <property type="term" value="P:regulation of sporulation"/>
    <property type="evidence" value="ECO:0007669"/>
    <property type="project" value="InterPro"/>
</dbReference>
<sequence length="65" mass="7534">MLQQGGVNMDCGELKLQIEAARQKLYQLKMDYNGYLLHPHVIKQSMVLDDLINQYNQVKIKKPMG</sequence>
<dbReference type="InterPro" id="IPR018540">
    <property type="entry name" value="Spo0E-like"/>
</dbReference>
<protein>
    <recommendedName>
        <fullName evidence="3">Sporulation protein Spo0E</fullName>
    </recommendedName>
</protein>
<dbReference type="InterPro" id="IPR036638">
    <property type="entry name" value="HLH_DNA-bd_sf"/>
</dbReference>
<dbReference type="InterPro" id="IPR037208">
    <property type="entry name" value="Spo0E-like_sf"/>
</dbReference>
<dbReference type="PATRIC" id="fig|1705561.3.peg.4625"/>